<reference evidence="3 4" key="1">
    <citation type="journal article" date="2024" name="Insects">
        <title>An Improved Chromosome-Level Genome Assembly of the Firefly Pyrocoelia pectoralis.</title>
        <authorList>
            <person name="Fu X."/>
            <person name="Meyer-Rochow V.B."/>
            <person name="Ballantyne L."/>
            <person name="Zhu X."/>
        </authorList>
    </citation>
    <scope>NUCLEOTIDE SEQUENCE [LARGE SCALE GENOMIC DNA]</scope>
    <source>
        <strain evidence="3">XCY_ONT2</strain>
    </source>
</reference>
<keyword evidence="4" id="KW-1185">Reference proteome</keyword>
<dbReference type="PANTHER" id="PTHR45689:SF14">
    <property type="entry name" value="CYCLIC NUCLEOTIDE-GATED CATION CHANNEL SUBUNIT A-LIKE PROTEIN"/>
    <property type="match status" value="1"/>
</dbReference>
<dbReference type="InterPro" id="IPR051413">
    <property type="entry name" value="K/Na_HCN_channel"/>
</dbReference>
<dbReference type="AlphaFoldDB" id="A0AAN7V4U9"/>
<dbReference type="GO" id="GO:0003254">
    <property type="term" value="P:regulation of membrane depolarization"/>
    <property type="evidence" value="ECO:0007669"/>
    <property type="project" value="TreeGrafter"/>
</dbReference>
<dbReference type="GO" id="GO:0035725">
    <property type="term" value="P:sodium ion transmembrane transport"/>
    <property type="evidence" value="ECO:0007669"/>
    <property type="project" value="TreeGrafter"/>
</dbReference>
<keyword evidence="1" id="KW-0812">Transmembrane</keyword>
<dbReference type="Gene3D" id="2.60.120.10">
    <property type="entry name" value="Jelly Rolls"/>
    <property type="match status" value="1"/>
</dbReference>
<evidence type="ECO:0000313" key="4">
    <source>
        <dbReference type="Proteomes" id="UP001329430"/>
    </source>
</evidence>
<dbReference type="GO" id="GO:0098855">
    <property type="term" value="C:HCN channel complex"/>
    <property type="evidence" value="ECO:0007669"/>
    <property type="project" value="TreeGrafter"/>
</dbReference>
<keyword evidence="1" id="KW-0472">Membrane</keyword>
<dbReference type="InterPro" id="IPR014710">
    <property type="entry name" value="RmlC-like_jellyroll"/>
</dbReference>
<dbReference type="InterPro" id="IPR018490">
    <property type="entry name" value="cNMP-bd_dom_sf"/>
</dbReference>
<feature type="domain" description="Cyclic nucleotide-binding" evidence="2">
    <location>
        <begin position="147"/>
        <end position="205"/>
    </location>
</feature>
<dbReference type="Proteomes" id="UP001329430">
    <property type="component" value="Chromosome 7"/>
</dbReference>
<dbReference type="Gene3D" id="1.10.287.630">
    <property type="entry name" value="Helix hairpin bin"/>
    <property type="match status" value="1"/>
</dbReference>
<accession>A0AAN7V4U9</accession>
<sequence length="205" mass="23770">MFNALYNILLIGYGIFELNDRLGNILFVLTFLTLGVILTMFISGEQIVLLFYDTNKKLLIEIAEALHMLNTNLSVSNKYERLMQQLQEFIHYKHLPDHIKQRILLHYEFKFEKNYYKEHDILDSLSDNLRQEIILQICQSLVEKVEYFHNLPTELLLRIVECMKSEIFLSGDVIVKAGVVGDGMYFIASGTTAVYKHDGKEVGSL</sequence>
<protein>
    <recommendedName>
        <fullName evidence="2">Cyclic nucleotide-binding domain-containing protein</fullName>
    </recommendedName>
</protein>
<evidence type="ECO:0000313" key="3">
    <source>
        <dbReference type="EMBL" id="KAK5640992.1"/>
    </source>
</evidence>
<dbReference type="CDD" id="cd00038">
    <property type="entry name" value="CAP_ED"/>
    <property type="match status" value="1"/>
</dbReference>
<dbReference type="PANTHER" id="PTHR45689">
    <property type="entry name" value="I[[H]] CHANNEL, ISOFORM E"/>
    <property type="match status" value="1"/>
</dbReference>
<dbReference type="SUPFAM" id="SSF51206">
    <property type="entry name" value="cAMP-binding domain-like"/>
    <property type="match status" value="1"/>
</dbReference>
<dbReference type="GO" id="GO:0005249">
    <property type="term" value="F:voltage-gated potassium channel activity"/>
    <property type="evidence" value="ECO:0007669"/>
    <property type="project" value="TreeGrafter"/>
</dbReference>
<dbReference type="InterPro" id="IPR000595">
    <property type="entry name" value="cNMP-bd_dom"/>
</dbReference>
<gene>
    <name evidence="3" type="ORF">RI129_009539</name>
</gene>
<name>A0AAN7V4U9_9COLE</name>
<organism evidence="3 4">
    <name type="scientific">Pyrocoelia pectoralis</name>
    <dbReference type="NCBI Taxonomy" id="417401"/>
    <lineage>
        <taxon>Eukaryota</taxon>
        <taxon>Metazoa</taxon>
        <taxon>Ecdysozoa</taxon>
        <taxon>Arthropoda</taxon>
        <taxon>Hexapoda</taxon>
        <taxon>Insecta</taxon>
        <taxon>Pterygota</taxon>
        <taxon>Neoptera</taxon>
        <taxon>Endopterygota</taxon>
        <taxon>Coleoptera</taxon>
        <taxon>Polyphaga</taxon>
        <taxon>Elateriformia</taxon>
        <taxon>Elateroidea</taxon>
        <taxon>Lampyridae</taxon>
        <taxon>Lampyrinae</taxon>
        <taxon>Pyrocoelia</taxon>
    </lineage>
</organism>
<feature type="transmembrane region" description="Helical" evidence="1">
    <location>
        <begin position="25"/>
        <end position="52"/>
    </location>
</feature>
<dbReference type="PROSITE" id="PS50042">
    <property type="entry name" value="CNMP_BINDING_3"/>
    <property type="match status" value="1"/>
</dbReference>
<keyword evidence="1" id="KW-1133">Transmembrane helix</keyword>
<proteinExistence type="predicted"/>
<evidence type="ECO:0000259" key="2">
    <source>
        <dbReference type="PROSITE" id="PS50042"/>
    </source>
</evidence>
<dbReference type="EMBL" id="JAVRBK010000007">
    <property type="protein sequence ID" value="KAK5640992.1"/>
    <property type="molecule type" value="Genomic_DNA"/>
</dbReference>
<comment type="caution">
    <text evidence="3">The sequence shown here is derived from an EMBL/GenBank/DDBJ whole genome shotgun (WGS) entry which is preliminary data.</text>
</comment>
<evidence type="ECO:0000256" key="1">
    <source>
        <dbReference type="SAM" id="Phobius"/>
    </source>
</evidence>